<evidence type="ECO:0000256" key="1">
    <source>
        <dbReference type="ARBA" id="ARBA00006328"/>
    </source>
</evidence>
<name>A0ABR0EJV3_ZASCE</name>
<dbReference type="EMBL" id="JAXOVC010000005">
    <property type="protein sequence ID" value="KAK4501834.1"/>
    <property type="molecule type" value="Genomic_DNA"/>
</dbReference>
<keyword evidence="2" id="KW-0521">NADP</keyword>
<accession>A0ABR0EJV3</accession>
<dbReference type="Gene3D" id="3.90.25.10">
    <property type="entry name" value="UDP-galactose 4-epimerase, domain 1"/>
    <property type="match status" value="1"/>
</dbReference>
<evidence type="ECO:0000259" key="3">
    <source>
        <dbReference type="Pfam" id="PF05368"/>
    </source>
</evidence>
<dbReference type="InterPro" id="IPR036291">
    <property type="entry name" value="NAD(P)-bd_dom_sf"/>
</dbReference>
<evidence type="ECO:0000256" key="2">
    <source>
        <dbReference type="ARBA" id="ARBA00022857"/>
    </source>
</evidence>
<comment type="caution">
    <text evidence="4">The sequence shown here is derived from an EMBL/GenBank/DDBJ whole genome shotgun (WGS) entry which is preliminary data.</text>
</comment>
<dbReference type="Pfam" id="PF05368">
    <property type="entry name" value="NmrA"/>
    <property type="match status" value="1"/>
</dbReference>
<evidence type="ECO:0000313" key="4">
    <source>
        <dbReference type="EMBL" id="KAK4501834.1"/>
    </source>
</evidence>
<feature type="domain" description="NmrA-like" evidence="3">
    <location>
        <begin position="8"/>
        <end position="303"/>
    </location>
</feature>
<dbReference type="PANTHER" id="PTHR42748">
    <property type="entry name" value="NITROGEN METABOLITE REPRESSION PROTEIN NMRA FAMILY MEMBER"/>
    <property type="match status" value="1"/>
</dbReference>
<dbReference type="InterPro" id="IPR051164">
    <property type="entry name" value="NmrA-like_oxidored"/>
</dbReference>
<proteinExistence type="inferred from homology"/>
<protein>
    <recommendedName>
        <fullName evidence="3">NmrA-like domain-containing protein</fullName>
    </recommendedName>
</protein>
<dbReference type="SUPFAM" id="SSF51735">
    <property type="entry name" value="NAD(P)-binding Rossmann-fold domains"/>
    <property type="match status" value="1"/>
</dbReference>
<keyword evidence="5" id="KW-1185">Reference proteome</keyword>
<sequence>MTDQAAKTNLLVVLGATGNQGSAVLKHFANDPSSHSYKLRGISRNINSDASKELAQLGIEVLQGELNDLASLKEAFSGATHIFANTDSNALIFNAISQPDILTEGQTALSYAHDMELAYGKNIADAAASTLTLQRLVWSGIPSPKKCSGGKYTKVSMWDVKEEISEVLYSKPELKGKVSTILVGIYATMPIKLPMLYAPQKQPDGTYEMALHMTGDRPIPLADLDTDLGPWISALFKAPPGTKLVGATENLTWKEWLSKWAKHNNVRASFRRCSDDEVLAKVPGLGDSLLEIASFFEEFEWTGGSTGAVYPEELRKRGVEVSVGSIDEQIARSDCSSIL</sequence>
<reference evidence="4 5" key="1">
    <citation type="journal article" date="2023" name="G3 (Bethesda)">
        <title>A chromosome-level genome assembly of Zasmidium syzygii isolated from banana leaves.</title>
        <authorList>
            <person name="van Westerhoven A.C."/>
            <person name="Mehrabi R."/>
            <person name="Talebi R."/>
            <person name="Steentjes M.B.F."/>
            <person name="Corcolon B."/>
            <person name="Chong P.A."/>
            <person name="Kema G.H.J."/>
            <person name="Seidl M.F."/>
        </authorList>
    </citation>
    <scope>NUCLEOTIDE SEQUENCE [LARGE SCALE GENOMIC DNA]</scope>
    <source>
        <strain evidence="4 5">P124</strain>
    </source>
</reference>
<dbReference type="Gene3D" id="3.40.50.720">
    <property type="entry name" value="NAD(P)-binding Rossmann-like Domain"/>
    <property type="match status" value="1"/>
</dbReference>
<dbReference type="InterPro" id="IPR008030">
    <property type="entry name" value="NmrA-like"/>
</dbReference>
<comment type="similarity">
    <text evidence="1">Belongs to the NmrA-type oxidoreductase family.</text>
</comment>
<dbReference type="Proteomes" id="UP001305779">
    <property type="component" value="Unassembled WGS sequence"/>
</dbReference>
<gene>
    <name evidence="4" type="ORF">PRZ48_007643</name>
</gene>
<dbReference type="PANTHER" id="PTHR42748:SF26">
    <property type="entry name" value="NMRA-LIKE DOMAIN-CONTAINING PROTEIN"/>
    <property type="match status" value="1"/>
</dbReference>
<evidence type="ECO:0000313" key="5">
    <source>
        <dbReference type="Proteomes" id="UP001305779"/>
    </source>
</evidence>
<organism evidence="4 5">
    <name type="scientific">Zasmidium cellare</name>
    <name type="common">Wine cellar mold</name>
    <name type="synonym">Racodium cellare</name>
    <dbReference type="NCBI Taxonomy" id="395010"/>
    <lineage>
        <taxon>Eukaryota</taxon>
        <taxon>Fungi</taxon>
        <taxon>Dikarya</taxon>
        <taxon>Ascomycota</taxon>
        <taxon>Pezizomycotina</taxon>
        <taxon>Dothideomycetes</taxon>
        <taxon>Dothideomycetidae</taxon>
        <taxon>Mycosphaerellales</taxon>
        <taxon>Mycosphaerellaceae</taxon>
        <taxon>Zasmidium</taxon>
    </lineage>
</organism>